<proteinExistence type="predicted"/>
<keyword evidence="3" id="KW-1185">Reference proteome</keyword>
<dbReference type="InterPro" id="IPR012337">
    <property type="entry name" value="RNaseH-like_sf"/>
</dbReference>
<dbReference type="EMBL" id="BMAU01021375">
    <property type="protein sequence ID" value="GFY26276.1"/>
    <property type="molecule type" value="Genomic_DNA"/>
</dbReference>
<dbReference type="Proteomes" id="UP000887159">
    <property type="component" value="Unassembled WGS sequence"/>
</dbReference>
<reference evidence="2" key="1">
    <citation type="submission" date="2020-08" db="EMBL/GenBank/DDBJ databases">
        <title>Multicomponent nature underlies the extraordinary mechanical properties of spider dragline silk.</title>
        <authorList>
            <person name="Kono N."/>
            <person name="Nakamura H."/>
            <person name="Mori M."/>
            <person name="Yoshida Y."/>
            <person name="Ohtoshi R."/>
            <person name="Malay A.D."/>
            <person name="Moran D.A.P."/>
            <person name="Tomita M."/>
            <person name="Numata K."/>
            <person name="Arakawa K."/>
        </authorList>
    </citation>
    <scope>NUCLEOTIDE SEQUENCE</scope>
</reference>
<accession>A0A8X6W1U2</accession>
<protein>
    <submittedName>
        <fullName evidence="2">RNase H domain-containing protein</fullName>
    </submittedName>
</protein>
<evidence type="ECO:0000256" key="1">
    <source>
        <dbReference type="SAM" id="MobiDB-lite"/>
    </source>
</evidence>
<organism evidence="2 3">
    <name type="scientific">Trichonephila clavipes</name>
    <name type="common">Golden silk orbweaver</name>
    <name type="synonym">Nephila clavipes</name>
    <dbReference type="NCBI Taxonomy" id="2585209"/>
    <lineage>
        <taxon>Eukaryota</taxon>
        <taxon>Metazoa</taxon>
        <taxon>Ecdysozoa</taxon>
        <taxon>Arthropoda</taxon>
        <taxon>Chelicerata</taxon>
        <taxon>Arachnida</taxon>
        <taxon>Araneae</taxon>
        <taxon>Araneomorphae</taxon>
        <taxon>Entelegynae</taxon>
        <taxon>Araneoidea</taxon>
        <taxon>Nephilidae</taxon>
        <taxon>Trichonephila</taxon>
    </lineage>
</organism>
<sequence length="182" mass="20324">MDRIRTPQALAEHSGTAFTPRGTLPGEYSPDVLHPFRPGTPPRHDETACRKKRVEHSSLRPFVNPVEDLPVVYFHNELLSHTNKNSDVPEYLRQLALEIINDIPSDAILIYTDGSKDESNRTGSGAFIEKLSRRNPENCSVLRSELIAIDEGLKSILNSYLTTFRSSHIAVAPFNTCRTGLA</sequence>
<evidence type="ECO:0000313" key="2">
    <source>
        <dbReference type="EMBL" id="GFY26276.1"/>
    </source>
</evidence>
<feature type="region of interest" description="Disordered" evidence="1">
    <location>
        <begin position="1"/>
        <end position="51"/>
    </location>
</feature>
<comment type="caution">
    <text evidence="2">The sequence shown here is derived from an EMBL/GenBank/DDBJ whole genome shotgun (WGS) entry which is preliminary data.</text>
</comment>
<evidence type="ECO:0000313" key="3">
    <source>
        <dbReference type="Proteomes" id="UP000887159"/>
    </source>
</evidence>
<dbReference type="AlphaFoldDB" id="A0A8X6W1U2"/>
<dbReference type="SUPFAM" id="SSF53098">
    <property type="entry name" value="Ribonuclease H-like"/>
    <property type="match status" value="1"/>
</dbReference>
<name>A0A8X6W1U2_TRICX</name>
<gene>
    <name evidence="2" type="primary">AVEN_257621_1</name>
    <name evidence="2" type="ORF">TNCV_24741</name>
</gene>